<dbReference type="Proteomes" id="UP000275408">
    <property type="component" value="Unassembled WGS sequence"/>
</dbReference>
<dbReference type="Gene3D" id="1.20.1280.50">
    <property type="match status" value="1"/>
</dbReference>
<feature type="non-terminal residue" evidence="2">
    <location>
        <position position="1"/>
    </location>
</feature>
<dbReference type="AlphaFoldDB" id="A0A3M6UG09"/>
<proteinExistence type="predicted"/>
<dbReference type="OrthoDB" id="2117972at2759"/>
<dbReference type="InterPro" id="IPR001810">
    <property type="entry name" value="F-box_dom"/>
</dbReference>
<evidence type="ECO:0000259" key="1">
    <source>
        <dbReference type="Pfam" id="PF12937"/>
    </source>
</evidence>
<dbReference type="EMBL" id="RCHS01001604">
    <property type="protein sequence ID" value="RMX52585.1"/>
    <property type="molecule type" value="Genomic_DNA"/>
</dbReference>
<feature type="non-terminal residue" evidence="2">
    <location>
        <position position="143"/>
    </location>
</feature>
<sequence>IYFYRQAVQLVPDIEFRIKDFTSYNLASGRLWCPVVFIASGDEEDDPNVSQESDDSPELADLANRFLSLSVTGFCQPLYETRMTHISAIPLELVMYIFKWVVSTELDMKSLEHLALVCKGFYACARDPDIWKLACQSPIRVVP</sequence>
<name>A0A3M6UG09_POCDA</name>
<evidence type="ECO:0000313" key="3">
    <source>
        <dbReference type="Proteomes" id="UP000275408"/>
    </source>
</evidence>
<organism evidence="2 3">
    <name type="scientific">Pocillopora damicornis</name>
    <name type="common">Cauliflower coral</name>
    <name type="synonym">Millepora damicornis</name>
    <dbReference type="NCBI Taxonomy" id="46731"/>
    <lineage>
        <taxon>Eukaryota</taxon>
        <taxon>Metazoa</taxon>
        <taxon>Cnidaria</taxon>
        <taxon>Anthozoa</taxon>
        <taxon>Hexacorallia</taxon>
        <taxon>Scleractinia</taxon>
        <taxon>Astrocoeniina</taxon>
        <taxon>Pocilloporidae</taxon>
        <taxon>Pocillopora</taxon>
    </lineage>
</organism>
<gene>
    <name evidence="2" type="ORF">pdam_00019383</name>
</gene>
<keyword evidence="3" id="KW-1185">Reference proteome</keyword>
<dbReference type="InterPro" id="IPR036047">
    <property type="entry name" value="F-box-like_dom_sf"/>
</dbReference>
<dbReference type="STRING" id="46731.A0A3M6UG09"/>
<comment type="caution">
    <text evidence="2">The sequence shown here is derived from an EMBL/GenBank/DDBJ whole genome shotgun (WGS) entry which is preliminary data.</text>
</comment>
<dbReference type="PANTHER" id="PTHR12874:SF29">
    <property type="entry name" value="F-BOX ONLY PROTEIN 9"/>
    <property type="match status" value="1"/>
</dbReference>
<dbReference type="GO" id="GO:0031146">
    <property type="term" value="P:SCF-dependent proteasomal ubiquitin-dependent protein catabolic process"/>
    <property type="evidence" value="ECO:0007669"/>
    <property type="project" value="TreeGrafter"/>
</dbReference>
<dbReference type="GO" id="GO:0019005">
    <property type="term" value="C:SCF ubiquitin ligase complex"/>
    <property type="evidence" value="ECO:0007669"/>
    <property type="project" value="TreeGrafter"/>
</dbReference>
<accession>A0A3M6UG09</accession>
<feature type="domain" description="F-box" evidence="1">
    <location>
        <begin position="86"/>
        <end position="136"/>
    </location>
</feature>
<dbReference type="Pfam" id="PF12937">
    <property type="entry name" value="F-box-like"/>
    <property type="match status" value="1"/>
</dbReference>
<dbReference type="SUPFAM" id="SSF81383">
    <property type="entry name" value="F-box domain"/>
    <property type="match status" value="1"/>
</dbReference>
<dbReference type="CDD" id="cd22089">
    <property type="entry name" value="F-box_FBXO9"/>
    <property type="match status" value="1"/>
</dbReference>
<evidence type="ECO:0000313" key="2">
    <source>
        <dbReference type="EMBL" id="RMX52585.1"/>
    </source>
</evidence>
<reference evidence="2 3" key="1">
    <citation type="journal article" date="2018" name="Sci. Rep.">
        <title>Comparative analysis of the Pocillopora damicornis genome highlights role of immune system in coral evolution.</title>
        <authorList>
            <person name="Cunning R."/>
            <person name="Bay R.A."/>
            <person name="Gillette P."/>
            <person name="Baker A.C."/>
            <person name="Traylor-Knowles N."/>
        </authorList>
    </citation>
    <scope>NUCLEOTIDE SEQUENCE [LARGE SCALE GENOMIC DNA]</scope>
    <source>
        <strain evidence="2">RSMAS</strain>
        <tissue evidence="2">Whole animal</tissue>
    </source>
</reference>
<protein>
    <recommendedName>
        <fullName evidence="1">F-box domain-containing protein</fullName>
    </recommendedName>
</protein>
<dbReference type="PANTHER" id="PTHR12874">
    <property type="entry name" value="F-BOX ONLY PROTEIN 48-RELATED"/>
    <property type="match status" value="1"/>
</dbReference>
<dbReference type="GO" id="GO:0005737">
    <property type="term" value="C:cytoplasm"/>
    <property type="evidence" value="ECO:0007669"/>
    <property type="project" value="TreeGrafter"/>
</dbReference>